<dbReference type="GO" id="GO:0016776">
    <property type="term" value="F:phosphotransferase activity, phosphate group as acceptor"/>
    <property type="evidence" value="ECO:0007669"/>
    <property type="project" value="TreeGrafter"/>
</dbReference>
<dbReference type="Pfam" id="PF00884">
    <property type="entry name" value="Sulfatase"/>
    <property type="match status" value="1"/>
</dbReference>
<keyword evidence="1" id="KW-0812">Transmembrane</keyword>
<sequence length="583" mass="65528">MSLSNSIFYSARFWLKVATLLVFVLFTNQGFNFRLEYLIETNNTTTIIVFAFLWLFSLLILLLVTFQQNTLIRLFWALVIAATTAVSYGFYAAGGSELEVLDVLELWQARHETGRAFEHFHHAVIKAGIVAFIGFVVIAYPPPKLTGRARTLLTAFAWLPIVPLLMFVALIFIKSDRAVAGLPQQLSPISIATAVGYKLSVQEIPKRKMVEDKPKYAAKVKHLVYLVDESINPDYVYTSKGKLLDSFMQNQDKIANFGTAVSGSNCSARSNAILRLGATRDNLIESVRTSPTIWQYAKKAGFRTVYIDSQASEKTVTKPNDFQNYMTSEEAKLIDKFYKVKNVEGPDLDYRLLEIMEEELQSDKPTFIYANKNGAHFPYDDNYPKSAEIYLPVPTGEENSGLDGLMELYADGSMEPVINTYKNSIYWTVDKFFEKLFDEVDLSDTAIIYTSDHGQYFEPSSTTHCTSGENAPATEGLVPLMVMTDKKPLLSNFVESAATNYNRTDQFSLFPTVLDLLGYSEELQNQYGPDLLDPILNNVSAFNTGDILGVISKDTVWREVSQQERIQLVPNAPLQAPLKVQAH</sequence>
<dbReference type="Proteomes" id="UP000294887">
    <property type="component" value="Unassembled WGS sequence"/>
</dbReference>
<reference evidence="3 4" key="1">
    <citation type="submission" date="2019-03" db="EMBL/GenBank/DDBJ databases">
        <title>Genomic Encyclopedia of Type Strains, Phase IV (KMG-IV): sequencing the most valuable type-strain genomes for metagenomic binning, comparative biology and taxonomic classification.</title>
        <authorList>
            <person name="Goeker M."/>
        </authorList>
    </citation>
    <scope>NUCLEOTIDE SEQUENCE [LARGE SCALE GENOMIC DNA]</scope>
    <source>
        <strain evidence="3 4">DSM 24830</strain>
    </source>
</reference>
<comment type="caution">
    <text evidence="3">The sequence shown here is derived from an EMBL/GenBank/DDBJ whole genome shotgun (WGS) entry which is preliminary data.</text>
</comment>
<dbReference type="PANTHER" id="PTHR30443:SF0">
    <property type="entry name" value="PHOSPHOETHANOLAMINE TRANSFERASE EPTA"/>
    <property type="match status" value="1"/>
</dbReference>
<proteinExistence type="predicted"/>
<name>A0A4V2P8X1_9GAMM</name>
<protein>
    <submittedName>
        <fullName evidence="3">Glucan phosphoethanolaminetransferase (Alkaline phosphatase superfamily)</fullName>
    </submittedName>
</protein>
<dbReference type="InterPro" id="IPR040423">
    <property type="entry name" value="PEA_transferase"/>
</dbReference>
<keyword evidence="4" id="KW-1185">Reference proteome</keyword>
<dbReference type="OrthoDB" id="9786870at2"/>
<feature type="transmembrane region" description="Helical" evidence="1">
    <location>
        <begin position="120"/>
        <end position="140"/>
    </location>
</feature>
<keyword evidence="3" id="KW-0808">Transferase</keyword>
<dbReference type="Gene3D" id="3.40.720.10">
    <property type="entry name" value="Alkaline Phosphatase, subunit A"/>
    <property type="match status" value="1"/>
</dbReference>
<dbReference type="SUPFAM" id="SSF53649">
    <property type="entry name" value="Alkaline phosphatase-like"/>
    <property type="match status" value="1"/>
</dbReference>
<feature type="transmembrane region" description="Helical" evidence="1">
    <location>
        <begin position="152"/>
        <end position="173"/>
    </location>
</feature>
<feature type="transmembrane region" description="Helical" evidence="1">
    <location>
        <begin position="71"/>
        <end position="91"/>
    </location>
</feature>
<dbReference type="InterPro" id="IPR000917">
    <property type="entry name" value="Sulfatase_N"/>
</dbReference>
<dbReference type="AlphaFoldDB" id="A0A4V2P8X1"/>
<feature type="transmembrane region" description="Helical" evidence="1">
    <location>
        <begin position="46"/>
        <end position="64"/>
    </location>
</feature>
<dbReference type="RefSeq" id="WP_131905649.1">
    <property type="nucleotide sequence ID" value="NZ_BAAAFU010000004.1"/>
</dbReference>
<feature type="domain" description="Sulfatase N-terminal" evidence="2">
    <location>
        <begin position="252"/>
        <end position="519"/>
    </location>
</feature>
<dbReference type="GO" id="GO:0009244">
    <property type="term" value="P:lipopolysaccharide core region biosynthetic process"/>
    <property type="evidence" value="ECO:0007669"/>
    <property type="project" value="TreeGrafter"/>
</dbReference>
<keyword evidence="1" id="KW-1133">Transmembrane helix</keyword>
<evidence type="ECO:0000256" key="1">
    <source>
        <dbReference type="SAM" id="Phobius"/>
    </source>
</evidence>
<organism evidence="3 4">
    <name type="scientific">Cocleimonas flava</name>
    <dbReference type="NCBI Taxonomy" id="634765"/>
    <lineage>
        <taxon>Bacteria</taxon>
        <taxon>Pseudomonadati</taxon>
        <taxon>Pseudomonadota</taxon>
        <taxon>Gammaproteobacteria</taxon>
        <taxon>Thiotrichales</taxon>
        <taxon>Thiotrichaceae</taxon>
        <taxon>Cocleimonas</taxon>
    </lineage>
</organism>
<dbReference type="GO" id="GO:0005886">
    <property type="term" value="C:plasma membrane"/>
    <property type="evidence" value="ECO:0007669"/>
    <property type="project" value="UniProtKB-SubCell"/>
</dbReference>
<evidence type="ECO:0000313" key="4">
    <source>
        <dbReference type="Proteomes" id="UP000294887"/>
    </source>
</evidence>
<accession>A0A4V2P8X1</accession>
<gene>
    <name evidence="3" type="ORF">EV695_1875</name>
</gene>
<evidence type="ECO:0000259" key="2">
    <source>
        <dbReference type="Pfam" id="PF00884"/>
    </source>
</evidence>
<dbReference type="PANTHER" id="PTHR30443">
    <property type="entry name" value="INNER MEMBRANE PROTEIN"/>
    <property type="match status" value="1"/>
</dbReference>
<dbReference type="EMBL" id="SMFQ01000003">
    <property type="protein sequence ID" value="TCJ87365.1"/>
    <property type="molecule type" value="Genomic_DNA"/>
</dbReference>
<keyword evidence="1" id="KW-0472">Membrane</keyword>
<feature type="transmembrane region" description="Helical" evidence="1">
    <location>
        <begin position="7"/>
        <end position="26"/>
    </location>
</feature>
<evidence type="ECO:0000313" key="3">
    <source>
        <dbReference type="EMBL" id="TCJ87365.1"/>
    </source>
</evidence>
<dbReference type="InterPro" id="IPR017850">
    <property type="entry name" value="Alkaline_phosphatase_core_sf"/>
</dbReference>